<gene>
    <name evidence="2" type="ORF">OIDMADRAFT_177673</name>
</gene>
<dbReference type="GO" id="GO:1901607">
    <property type="term" value="P:alpha-amino acid biosynthetic process"/>
    <property type="evidence" value="ECO:0007669"/>
    <property type="project" value="UniProtKB-ARBA"/>
</dbReference>
<name>A0A0C3DN90_OIDMZ</name>
<dbReference type="InterPro" id="IPR036291">
    <property type="entry name" value="NAD(P)-bd_dom_sf"/>
</dbReference>
<dbReference type="Pfam" id="PF01118">
    <property type="entry name" value="Semialdhyde_dh"/>
    <property type="match status" value="1"/>
</dbReference>
<organism evidence="2 3">
    <name type="scientific">Oidiodendron maius (strain Zn)</name>
    <dbReference type="NCBI Taxonomy" id="913774"/>
    <lineage>
        <taxon>Eukaryota</taxon>
        <taxon>Fungi</taxon>
        <taxon>Dikarya</taxon>
        <taxon>Ascomycota</taxon>
        <taxon>Pezizomycotina</taxon>
        <taxon>Leotiomycetes</taxon>
        <taxon>Leotiomycetes incertae sedis</taxon>
        <taxon>Myxotrichaceae</taxon>
        <taxon>Oidiodendron</taxon>
    </lineage>
</organism>
<dbReference type="GO" id="GO:0051287">
    <property type="term" value="F:NAD binding"/>
    <property type="evidence" value="ECO:0007669"/>
    <property type="project" value="InterPro"/>
</dbReference>
<dbReference type="STRING" id="913774.A0A0C3DN90"/>
<dbReference type="Gene3D" id="3.40.50.720">
    <property type="entry name" value="NAD(P)-binding Rossmann-like Domain"/>
    <property type="match status" value="1"/>
</dbReference>
<dbReference type="InterPro" id="IPR000534">
    <property type="entry name" value="Semialdehyde_DH_NAD-bd"/>
</dbReference>
<dbReference type="PANTHER" id="PTHR48079">
    <property type="entry name" value="PROTEIN YEEZ"/>
    <property type="match status" value="1"/>
</dbReference>
<sequence length="346" mass="38085">MSKKIFVTGVSGYIGGEVVMRLVKKHPEYQISALVRNEVQGNAVREAIPSIRTVIGELDSKDILEEEARKVDLVLQCASADHATGAAALVSGLRSKSPDSPAGYYIQTSGTGILGDTPRGFGRPSTKVYDDVTDVQEITSFPLSHWHRDVDQIILDASKSDPRNEPRIKTAIICPPFIYGTGTGPIRKRSVQLPELVLSSLRYGMAFTVNEGENVWHHVHISDLADAYILLIEDALSDGAEKMTWSPQAYYFVENGQHKFVDISKAIAVDAFRKGYLKTNEVVQLDTDVVQSLRGPPIPGHLIWGTNSRGQASRIRSFGWKAQKPAVWEYIGEAVDIEARSLGLLK</sequence>
<dbReference type="PANTHER" id="PTHR48079:SF6">
    <property type="entry name" value="NAD(P)-BINDING DOMAIN-CONTAINING PROTEIN-RELATED"/>
    <property type="match status" value="1"/>
</dbReference>
<reference evidence="2 3" key="1">
    <citation type="submission" date="2014-04" db="EMBL/GenBank/DDBJ databases">
        <authorList>
            <consortium name="DOE Joint Genome Institute"/>
            <person name="Kuo A."/>
            <person name="Martino E."/>
            <person name="Perotto S."/>
            <person name="Kohler A."/>
            <person name="Nagy L.G."/>
            <person name="Floudas D."/>
            <person name="Copeland A."/>
            <person name="Barry K.W."/>
            <person name="Cichocki N."/>
            <person name="Veneault-Fourrey C."/>
            <person name="LaButti K."/>
            <person name="Lindquist E.A."/>
            <person name="Lipzen A."/>
            <person name="Lundell T."/>
            <person name="Morin E."/>
            <person name="Murat C."/>
            <person name="Sun H."/>
            <person name="Tunlid A."/>
            <person name="Henrissat B."/>
            <person name="Grigoriev I.V."/>
            <person name="Hibbett D.S."/>
            <person name="Martin F."/>
            <person name="Nordberg H.P."/>
            <person name="Cantor M.N."/>
            <person name="Hua S.X."/>
        </authorList>
    </citation>
    <scope>NUCLEOTIDE SEQUENCE [LARGE SCALE GENOMIC DNA]</scope>
    <source>
        <strain evidence="2 3">Zn</strain>
    </source>
</reference>
<dbReference type="OrthoDB" id="2130169at2759"/>
<evidence type="ECO:0000313" key="2">
    <source>
        <dbReference type="EMBL" id="KIN03498.1"/>
    </source>
</evidence>
<dbReference type="AlphaFoldDB" id="A0A0C3DN90"/>
<dbReference type="GO" id="GO:0004029">
    <property type="term" value="F:aldehyde dehydrogenase (NAD+) activity"/>
    <property type="evidence" value="ECO:0007669"/>
    <property type="project" value="TreeGrafter"/>
</dbReference>
<dbReference type="Proteomes" id="UP000054321">
    <property type="component" value="Unassembled WGS sequence"/>
</dbReference>
<reference evidence="3" key="2">
    <citation type="submission" date="2015-01" db="EMBL/GenBank/DDBJ databases">
        <title>Evolutionary Origins and Diversification of the Mycorrhizal Mutualists.</title>
        <authorList>
            <consortium name="DOE Joint Genome Institute"/>
            <consortium name="Mycorrhizal Genomics Consortium"/>
            <person name="Kohler A."/>
            <person name="Kuo A."/>
            <person name="Nagy L.G."/>
            <person name="Floudas D."/>
            <person name="Copeland A."/>
            <person name="Barry K.W."/>
            <person name="Cichocki N."/>
            <person name="Veneault-Fourrey C."/>
            <person name="LaButti K."/>
            <person name="Lindquist E.A."/>
            <person name="Lipzen A."/>
            <person name="Lundell T."/>
            <person name="Morin E."/>
            <person name="Murat C."/>
            <person name="Riley R."/>
            <person name="Ohm R."/>
            <person name="Sun H."/>
            <person name="Tunlid A."/>
            <person name="Henrissat B."/>
            <person name="Grigoriev I.V."/>
            <person name="Hibbett D.S."/>
            <person name="Martin F."/>
        </authorList>
    </citation>
    <scope>NUCLEOTIDE SEQUENCE [LARGE SCALE GENOMIC DNA]</scope>
    <source>
        <strain evidence="3">Zn</strain>
    </source>
</reference>
<dbReference type="SUPFAM" id="SSF51735">
    <property type="entry name" value="NAD(P)-binding Rossmann-fold domains"/>
    <property type="match status" value="1"/>
</dbReference>
<dbReference type="GO" id="GO:0005737">
    <property type="term" value="C:cytoplasm"/>
    <property type="evidence" value="ECO:0007669"/>
    <property type="project" value="TreeGrafter"/>
</dbReference>
<protein>
    <recommendedName>
        <fullName evidence="1">Semialdehyde dehydrogenase NAD-binding domain-containing protein</fullName>
    </recommendedName>
</protein>
<accession>A0A0C3DN90</accession>
<dbReference type="EMBL" id="KN832873">
    <property type="protein sequence ID" value="KIN03498.1"/>
    <property type="molecule type" value="Genomic_DNA"/>
</dbReference>
<feature type="domain" description="Semialdehyde dehydrogenase NAD-binding" evidence="1">
    <location>
        <begin position="4"/>
        <end position="83"/>
    </location>
</feature>
<evidence type="ECO:0000313" key="3">
    <source>
        <dbReference type="Proteomes" id="UP000054321"/>
    </source>
</evidence>
<dbReference type="HOGENOM" id="CLU_007383_12_2_1"/>
<evidence type="ECO:0000259" key="1">
    <source>
        <dbReference type="Pfam" id="PF01118"/>
    </source>
</evidence>
<dbReference type="InParanoid" id="A0A0C3DN90"/>
<proteinExistence type="predicted"/>
<dbReference type="InterPro" id="IPR051783">
    <property type="entry name" value="NAD(P)-dependent_oxidoreduct"/>
</dbReference>
<keyword evidence="3" id="KW-1185">Reference proteome</keyword>